<feature type="compositionally biased region" description="Low complexity" evidence="1">
    <location>
        <begin position="1598"/>
        <end position="1608"/>
    </location>
</feature>
<dbReference type="Pfam" id="PF24656">
    <property type="entry name" value="CEPT76_peptidase"/>
    <property type="match status" value="1"/>
</dbReference>
<reference evidence="3 4" key="1">
    <citation type="submission" date="2024-04" db="EMBL/GenBank/DDBJ databases">
        <title>Tritrichomonas musculus Genome.</title>
        <authorList>
            <person name="Alves-Ferreira E."/>
            <person name="Grigg M."/>
            <person name="Lorenzi H."/>
            <person name="Galac M."/>
        </authorList>
    </citation>
    <scope>NUCLEOTIDE SEQUENCE [LARGE SCALE GENOMIC DNA]</scope>
    <source>
        <strain evidence="3 4">EAF2021</strain>
    </source>
</reference>
<feature type="region of interest" description="Disordered" evidence="1">
    <location>
        <begin position="1355"/>
        <end position="1618"/>
    </location>
</feature>
<dbReference type="Proteomes" id="UP001470230">
    <property type="component" value="Unassembled WGS sequence"/>
</dbReference>
<feature type="compositionally biased region" description="Basic residues" evidence="1">
    <location>
        <begin position="1573"/>
        <end position="1585"/>
    </location>
</feature>
<evidence type="ECO:0000259" key="2">
    <source>
        <dbReference type="Pfam" id="PF24656"/>
    </source>
</evidence>
<feature type="compositionally biased region" description="Polar residues" evidence="1">
    <location>
        <begin position="1509"/>
        <end position="1519"/>
    </location>
</feature>
<dbReference type="InterPro" id="IPR056290">
    <property type="entry name" value="CEPT76/DRC7_peptidase-like_dom"/>
</dbReference>
<feature type="compositionally biased region" description="Basic and acidic residues" evidence="1">
    <location>
        <begin position="1525"/>
        <end position="1539"/>
    </location>
</feature>
<dbReference type="InterPro" id="IPR052434">
    <property type="entry name" value="Tectonic-like_complex_comp"/>
</dbReference>
<feature type="compositionally biased region" description="Basic and acidic residues" evidence="1">
    <location>
        <begin position="1656"/>
        <end position="1702"/>
    </location>
</feature>
<feature type="domain" description="CEP76/DRC7 peptidase-like" evidence="2">
    <location>
        <begin position="969"/>
        <end position="1121"/>
    </location>
</feature>
<feature type="region of interest" description="Disordered" evidence="1">
    <location>
        <begin position="737"/>
        <end position="760"/>
    </location>
</feature>
<dbReference type="PANTHER" id="PTHR20837">
    <property type="entry name" value="CENTROSOMAL PROTEIN-RELATED"/>
    <property type="match status" value="1"/>
</dbReference>
<feature type="region of interest" description="Disordered" evidence="1">
    <location>
        <begin position="1634"/>
        <end position="1728"/>
    </location>
</feature>
<feature type="compositionally biased region" description="Polar residues" evidence="1">
    <location>
        <begin position="1393"/>
        <end position="1406"/>
    </location>
</feature>
<evidence type="ECO:0000256" key="1">
    <source>
        <dbReference type="SAM" id="MobiDB-lite"/>
    </source>
</evidence>
<feature type="compositionally biased region" description="Basic and acidic residues" evidence="1">
    <location>
        <begin position="745"/>
        <end position="760"/>
    </location>
</feature>
<comment type="caution">
    <text evidence="3">The sequence shown here is derived from an EMBL/GenBank/DDBJ whole genome shotgun (WGS) entry which is preliminary data.</text>
</comment>
<feature type="compositionally biased region" description="Polar residues" evidence="1">
    <location>
        <begin position="1439"/>
        <end position="1454"/>
    </location>
</feature>
<feature type="compositionally biased region" description="Basic residues" evidence="1">
    <location>
        <begin position="1789"/>
        <end position="1799"/>
    </location>
</feature>
<feature type="compositionally biased region" description="Basic residues" evidence="1">
    <location>
        <begin position="1373"/>
        <end position="1382"/>
    </location>
</feature>
<feature type="region of interest" description="Disordered" evidence="1">
    <location>
        <begin position="1756"/>
        <end position="1846"/>
    </location>
</feature>
<protein>
    <submittedName>
        <fullName evidence="3">Coiled-coil and C2 domain-containing protein 2A</fullName>
    </submittedName>
</protein>
<dbReference type="PANTHER" id="PTHR20837:SF0">
    <property type="entry name" value="COILED-COIL AND C2 DOMAIN-CONTAINING PROTEIN 2A"/>
    <property type="match status" value="1"/>
</dbReference>
<feature type="compositionally biased region" description="Polar residues" evidence="1">
    <location>
        <begin position="1464"/>
        <end position="1477"/>
    </location>
</feature>
<sequence length="1846" mass="212022">MALINDQDASSLNIHNLDSRYKQYSATLNELRDPNNLSLTNSNITNGVESVNTNNGMSNVQQGVDLKEQLLNIISSNAQTDNLKQVTFNNVQTTPFDNNNDEFPLDEIKVTCQEMAPLHTLTTDISKTLITKHPFEPNFNFVEEGHFHREIPQAKEDNLKRVRNRLLLDKKDSIFFDITGEIKNDAPTLRHIPPFFLNDPSLRAPFQADRLTTVYAPASTWTIENSNVARHIRVEINRIRFTSHELSSDQDLLTNQLQTLYDSCMSDIQFPKTEYFVQKVHALREDLKHHPDREKELLEEIVECHHMRDVEENKMREKRDSLLECWHMLKEAREKSKPTTTICLRWKAKKINDQEKREEEILFNKDILERAKEIQRYKLLTEDENKGVDEIVNELKNDHEQMGLRMPGETKWIPLLTESPRADFNELSAHEQNRFKRLAKTKISIGFYMGVYEVLSDEVQLTSDFVALPDVGCHAIALHVPPSVKIHIFESGSSKRHELATVTLPVFNGEPPVFNEYEFTSSQPLPNGRMVQGFVEGRCFVETDNESLETIIKDTREEFIRKENIIDKVKKRPVHMSNKLMTELVNKHDPNDPYLTAAIATMKAHRYNETDDKSFNLDRQADSTLFASMAASDIWKQIPNRAFDLIRPTAENPYLRDTEYERLKLYDVVTQPPAATFSTFFKSIFNFFRRKKKSRTITAQEANVSHRIEERSTILLHIHQIFKIPLRYSEPETFAYTVGSSSNSKDTKPKQTKDKRQAKTREPTILVRISLQGVEHTSAVVNGQAADFNQQVELRLVKEGEVVPDYQQIEGKTIRIDIFDEYSKEELQFIGTLQIPLRSVFINGFISGTFSITSPHFTLDHAFSETLSKLSISICLRPRLIFDRQHLPCPVGECDEVNDRAHNYWNTLRSEHPDRNYSILVMTTEGKATLPCRMATKQSITEIKGFDELLAFVSMIPTNSTIDKHDKSAWSTSDEVIENNCGTNIEHALLYCNLLLGQNYKAYVVLGKDMISGYEAYVLVIDDPVTYYESDTYLQTEEEGDIKKSKKKTADQSKIVVDKEKLKLYNPTNGRYYKIDSEELTLTDVSTVFNHNNVYFNIQNSDKPISEMNWNFHNKESWLPFFDSSFKYIKLNTIQPTDLVIPSANEERVSYIKKKVKKIITETVESLRPQAGWFKQSSLKQCLKELLMARKEVDPANEDKSKSFNALMQDTLSKFNSFRIVGSPFFISYVYDDDANDGILRNEIFDEIKKREICSCYLSEDGKKETMETFYSFAVELKAFPNEIYAIWVLLVAIHPKQAISTSSRVGNEADEKKKKLNTSQSDYYYEEEEEEEEEEKAEFKYTKNNKKIPKIDSHDSIEIEEEESENESTKNSKSHISHHKSQNGSEKHKSQHNSTLNSPRNNKSQNENDKNKSQHNSALNSSRNNKSQNESEKHKSQHNSALNSPRDSINKSQNESEKHKSQHNSALNSSRNNKSQNESEKLKSQHNSALNSSRNNKSQNESEKLKSQHNSTLNSPRDSINKSQNEKENEKSKQKNEDEQIIEEEEEDVSNPENAKPKSATPAKKEDETQKKSRKSKHRKGKKKGKDDDDDSISELSTHSSVIYSDSDSSDSENNNHRVSLGKILMLGEALEGSAAEENAKAATSDRSNKSNKSNRRDKIDDETIKSDSKSKSKISKKDSDDKDNLIKKKSNNDSDVEGTKKIIRKKKSQVDNDDDDEGKIYQISDISLSVPSPIVAKYSKRILGDSRMRKKIVIHSDSDDNNDSVYQMKKQASKKNNFGSDVQIDLKKKKQPPTRRRNRDDDTSPIKSYKKKRTLKNEANANDEVGNKQQKEQAAALLSSDSEK</sequence>
<gene>
    <name evidence="3" type="ORF">M9Y10_000922</name>
</gene>
<feature type="compositionally biased region" description="Acidic residues" evidence="1">
    <location>
        <begin position="1325"/>
        <end position="1337"/>
    </location>
</feature>
<name>A0ABR2L5J7_9EUKA</name>
<feature type="region of interest" description="Disordered" evidence="1">
    <location>
        <begin position="1321"/>
        <end position="1340"/>
    </location>
</feature>
<keyword evidence="4" id="KW-1185">Reference proteome</keyword>
<organism evidence="3 4">
    <name type="scientific">Tritrichomonas musculus</name>
    <dbReference type="NCBI Taxonomy" id="1915356"/>
    <lineage>
        <taxon>Eukaryota</taxon>
        <taxon>Metamonada</taxon>
        <taxon>Parabasalia</taxon>
        <taxon>Tritrichomonadida</taxon>
        <taxon>Tritrichomonadidae</taxon>
        <taxon>Tritrichomonas</taxon>
    </lineage>
</organism>
<feature type="compositionally biased region" description="Polar residues" evidence="1">
    <location>
        <begin position="1486"/>
        <end position="1500"/>
    </location>
</feature>
<proteinExistence type="predicted"/>
<evidence type="ECO:0000313" key="3">
    <source>
        <dbReference type="EMBL" id="KAK8898630.1"/>
    </source>
</evidence>
<evidence type="ECO:0000313" key="4">
    <source>
        <dbReference type="Proteomes" id="UP001470230"/>
    </source>
</evidence>
<dbReference type="EMBL" id="JAPFFF010000001">
    <property type="protein sequence ID" value="KAK8898630.1"/>
    <property type="molecule type" value="Genomic_DNA"/>
</dbReference>
<feature type="compositionally biased region" description="Polar residues" evidence="1">
    <location>
        <begin position="1415"/>
        <end position="1429"/>
    </location>
</feature>
<feature type="compositionally biased region" description="Acidic residues" evidence="1">
    <location>
        <begin position="1540"/>
        <end position="1551"/>
    </location>
</feature>
<accession>A0ABR2L5J7</accession>